<organism evidence="8 9">
    <name type="scientific">Brachionus calyciflorus</name>
    <dbReference type="NCBI Taxonomy" id="104777"/>
    <lineage>
        <taxon>Eukaryota</taxon>
        <taxon>Metazoa</taxon>
        <taxon>Spiralia</taxon>
        <taxon>Gnathifera</taxon>
        <taxon>Rotifera</taxon>
        <taxon>Eurotatoria</taxon>
        <taxon>Monogononta</taxon>
        <taxon>Pseudotrocha</taxon>
        <taxon>Ploima</taxon>
        <taxon>Brachionidae</taxon>
        <taxon>Brachionus</taxon>
    </lineage>
</organism>
<proteinExistence type="predicted"/>
<evidence type="ECO:0000259" key="7">
    <source>
        <dbReference type="PROSITE" id="PS51503"/>
    </source>
</evidence>
<comment type="subcellular location">
    <subcellularLocation>
        <location evidence="1">Mitochondrion membrane</location>
    </subcellularLocation>
</comment>
<evidence type="ECO:0000256" key="5">
    <source>
        <dbReference type="ARBA" id="ARBA00023136"/>
    </source>
</evidence>
<dbReference type="OrthoDB" id="10003563at2759"/>
<sequence>MSDIFEENKPRNRLLDKIKKDPTPVIGLAGLVGVVGYSLFHYRKKSSDMKPSVYVIQTRVFGQGMVVGAVTLGLLYHMYQTYKEKKSEIVPAVIGIVEPSDVIKVKKA</sequence>
<feature type="transmembrane region" description="Helical" evidence="6">
    <location>
        <begin position="21"/>
        <end position="40"/>
    </location>
</feature>
<evidence type="ECO:0000256" key="2">
    <source>
        <dbReference type="ARBA" id="ARBA00022692"/>
    </source>
</evidence>
<dbReference type="EMBL" id="CAJNOC010000746">
    <property type="protein sequence ID" value="CAF0798727.1"/>
    <property type="molecule type" value="Genomic_DNA"/>
</dbReference>
<accession>A0A813SN52</accession>
<dbReference type="GO" id="GO:0097250">
    <property type="term" value="P:mitochondrial respirasome assembly"/>
    <property type="evidence" value="ECO:0007669"/>
    <property type="project" value="TreeGrafter"/>
</dbReference>
<dbReference type="Gene3D" id="6.10.140.1320">
    <property type="match status" value="1"/>
</dbReference>
<reference evidence="8" key="1">
    <citation type="submission" date="2021-02" db="EMBL/GenBank/DDBJ databases">
        <authorList>
            <person name="Nowell W R."/>
        </authorList>
    </citation>
    <scope>NUCLEOTIDE SEQUENCE</scope>
    <source>
        <strain evidence="8">Ploen Becks lab</strain>
    </source>
</reference>
<keyword evidence="4" id="KW-0496">Mitochondrion</keyword>
<evidence type="ECO:0000256" key="3">
    <source>
        <dbReference type="ARBA" id="ARBA00022989"/>
    </source>
</evidence>
<dbReference type="PROSITE" id="PS51503">
    <property type="entry name" value="HIG1"/>
    <property type="match status" value="1"/>
</dbReference>
<evidence type="ECO:0000313" key="8">
    <source>
        <dbReference type="EMBL" id="CAF0798727.1"/>
    </source>
</evidence>
<evidence type="ECO:0000313" key="9">
    <source>
        <dbReference type="Proteomes" id="UP000663879"/>
    </source>
</evidence>
<dbReference type="InterPro" id="IPR050355">
    <property type="entry name" value="RCF1"/>
</dbReference>
<dbReference type="GO" id="GO:0031966">
    <property type="term" value="C:mitochondrial membrane"/>
    <property type="evidence" value="ECO:0007669"/>
    <property type="project" value="UniProtKB-SubCell"/>
</dbReference>
<evidence type="ECO:0000256" key="4">
    <source>
        <dbReference type="ARBA" id="ARBA00023128"/>
    </source>
</evidence>
<keyword evidence="2 6" id="KW-0812">Transmembrane</keyword>
<feature type="domain" description="HIG1" evidence="7">
    <location>
        <begin position="1"/>
        <end position="88"/>
    </location>
</feature>
<keyword evidence="3 6" id="KW-1133">Transmembrane helix</keyword>
<feature type="transmembrane region" description="Helical" evidence="6">
    <location>
        <begin position="60"/>
        <end position="79"/>
    </location>
</feature>
<dbReference type="Pfam" id="PF04588">
    <property type="entry name" value="HIG_1_N"/>
    <property type="match status" value="1"/>
</dbReference>
<dbReference type="Proteomes" id="UP000663879">
    <property type="component" value="Unassembled WGS sequence"/>
</dbReference>
<dbReference type="PANTHER" id="PTHR12297:SF3">
    <property type="entry name" value="HIG1 DOMAIN FAMILY MEMBER 1A"/>
    <property type="match status" value="1"/>
</dbReference>
<evidence type="ECO:0000256" key="1">
    <source>
        <dbReference type="ARBA" id="ARBA00004325"/>
    </source>
</evidence>
<evidence type="ECO:0000256" key="6">
    <source>
        <dbReference type="SAM" id="Phobius"/>
    </source>
</evidence>
<keyword evidence="5 6" id="KW-0472">Membrane</keyword>
<dbReference type="InterPro" id="IPR007667">
    <property type="entry name" value="Hypoxia_induced_domain"/>
</dbReference>
<protein>
    <recommendedName>
        <fullName evidence="7">HIG1 domain-containing protein</fullName>
    </recommendedName>
</protein>
<comment type="caution">
    <text evidence="8">The sequence shown here is derived from an EMBL/GenBank/DDBJ whole genome shotgun (WGS) entry which is preliminary data.</text>
</comment>
<dbReference type="AlphaFoldDB" id="A0A813SN52"/>
<keyword evidence="9" id="KW-1185">Reference proteome</keyword>
<gene>
    <name evidence="8" type="ORF">OXX778_LOCUS6352</name>
</gene>
<name>A0A813SN52_9BILA</name>
<dbReference type="PANTHER" id="PTHR12297">
    <property type="entry name" value="HYPOXIA-INDUCBILE GENE 1 HIG1 -RELATED"/>
    <property type="match status" value="1"/>
</dbReference>